<dbReference type="EMBL" id="FNQK01000006">
    <property type="protein sequence ID" value="SEA08642.1"/>
    <property type="molecule type" value="Genomic_DNA"/>
</dbReference>
<dbReference type="InterPro" id="IPR000182">
    <property type="entry name" value="GNAT_dom"/>
</dbReference>
<dbReference type="GO" id="GO:0016747">
    <property type="term" value="F:acyltransferase activity, transferring groups other than amino-acyl groups"/>
    <property type="evidence" value="ECO:0007669"/>
    <property type="project" value="InterPro"/>
</dbReference>
<keyword evidence="2" id="KW-0808">Transferase</keyword>
<dbReference type="CDD" id="cd04301">
    <property type="entry name" value="NAT_SF"/>
    <property type="match status" value="1"/>
</dbReference>
<dbReference type="PROSITE" id="PS51186">
    <property type="entry name" value="GNAT"/>
    <property type="match status" value="1"/>
</dbReference>
<dbReference type="Gene3D" id="3.40.630.30">
    <property type="match status" value="1"/>
</dbReference>
<dbReference type="OrthoDB" id="893030at2"/>
<organism evidence="2 3">
    <name type="scientific">Bizionia paragorgiae</name>
    <dbReference type="NCBI Taxonomy" id="283786"/>
    <lineage>
        <taxon>Bacteria</taxon>
        <taxon>Pseudomonadati</taxon>
        <taxon>Bacteroidota</taxon>
        <taxon>Flavobacteriia</taxon>
        <taxon>Flavobacteriales</taxon>
        <taxon>Flavobacteriaceae</taxon>
        <taxon>Bizionia</taxon>
    </lineage>
</organism>
<dbReference type="InterPro" id="IPR016181">
    <property type="entry name" value="Acyl_CoA_acyltransferase"/>
</dbReference>
<dbReference type="SUPFAM" id="SSF55729">
    <property type="entry name" value="Acyl-CoA N-acyltransferases (Nat)"/>
    <property type="match status" value="1"/>
</dbReference>
<dbReference type="AlphaFoldDB" id="A0A1H3YCG3"/>
<proteinExistence type="predicted"/>
<protein>
    <submittedName>
        <fullName evidence="2">Diamine N-acetyltransferase</fullName>
    </submittedName>
</protein>
<dbReference type="Pfam" id="PF13302">
    <property type="entry name" value="Acetyltransf_3"/>
    <property type="match status" value="1"/>
</dbReference>
<evidence type="ECO:0000259" key="1">
    <source>
        <dbReference type="PROSITE" id="PS51186"/>
    </source>
</evidence>
<name>A0A1H3YCG3_BIZPA</name>
<accession>A0A1H3YCG3</accession>
<feature type="domain" description="N-acetyltransferase" evidence="1">
    <location>
        <begin position="9"/>
        <end position="175"/>
    </location>
</feature>
<dbReference type="PANTHER" id="PTHR43415">
    <property type="entry name" value="SPERMIDINE N(1)-ACETYLTRANSFERASE"/>
    <property type="match status" value="1"/>
</dbReference>
<gene>
    <name evidence="2" type="ORF">SAMN04487990_106118</name>
</gene>
<dbReference type="PANTHER" id="PTHR43415:SF3">
    <property type="entry name" value="GNAT-FAMILY ACETYLTRANSFERASE"/>
    <property type="match status" value="1"/>
</dbReference>
<reference evidence="2 3" key="1">
    <citation type="submission" date="2016-10" db="EMBL/GenBank/DDBJ databases">
        <authorList>
            <person name="de Groot N.N."/>
        </authorList>
    </citation>
    <scope>NUCLEOTIDE SEQUENCE [LARGE SCALE GENOMIC DNA]</scope>
    <source>
        <strain evidence="2 3">DSM 23842</strain>
    </source>
</reference>
<sequence>MLTLHGENIYLRALEPEDLEFIYAIENDESIWEISATITPYSRYLIKQYLENAHQDIYEAKQLRLVICNTDDDEVLGLIDLFDFDVKNKRAGIGILLQHAENRNKGYGKEALKLLCNYCFTHLDLHQLYCNISEDNTASLKLFSNQGFQEVGLKKDWSYFNGSFKNEYLYQLINTNVH</sequence>
<dbReference type="STRING" id="283786.SAMN04487990_106118"/>
<evidence type="ECO:0000313" key="3">
    <source>
        <dbReference type="Proteomes" id="UP000198846"/>
    </source>
</evidence>
<dbReference type="Proteomes" id="UP000198846">
    <property type="component" value="Unassembled WGS sequence"/>
</dbReference>
<evidence type="ECO:0000313" key="2">
    <source>
        <dbReference type="EMBL" id="SEA08642.1"/>
    </source>
</evidence>
<dbReference type="RefSeq" id="WP_092133253.1">
    <property type="nucleotide sequence ID" value="NZ_FNQK01000006.1"/>
</dbReference>
<keyword evidence="3" id="KW-1185">Reference proteome</keyword>